<dbReference type="EMBL" id="FONT01000005">
    <property type="protein sequence ID" value="SFE87360.1"/>
    <property type="molecule type" value="Genomic_DNA"/>
</dbReference>
<dbReference type="Proteomes" id="UP000199516">
    <property type="component" value="Unassembled WGS sequence"/>
</dbReference>
<evidence type="ECO:0000256" key="1">
    <source>
        <dbReference type="SAM" id="Phobius"/>
    </source>
</evidence>
<proteinExistence type="predicted"/>
<dbReference type="STRING" id="930128.SAMN05192532_10576"/>
<gene>
    <name evidence="2" type="ORF">SAMN05192532_10576</name>
</gene>
<dbReference type="PANTHER" id="PTHR36109">
    <property type="entry name" value="MEMBRANE PROTEIN-RELATED"/>
    <property type="match status" value="1"/>
</dbReference>
<keyword evidence="1" id="KW-0812">Transmembrane</keyword>
<organism evidence="2 3">
    <name type="scientific">Alteribacillus iranensis</name>
    <dbReference type="NCBI Taxonomy" id="930128"/>
    <lineage>
        <taxon>Bacteria</taxon>
        <taxon>Bacillati</taxon>
        <taxon>Bacillota</taxon>
        <taxon>Bacilli</taxon>
        <taxon>Bacillales</taxon>
        <taxon>Bacillaceae</taxon>
        <taxon>Alteribacillus</taxon>
    </lineage>
</organism>
<evidence type="ECO:0000313" key="3">
    <source>
        <dbReference type="Proteomes" id="UP000199516"/>
    </source>
</evidence>
<dbReference type="InterPro" id="IPR052948">
    <property type="entry name" value="Low_temp-induced_all0457"/>
</dbReference>
<keyword evidence="1" id="KW-1133">Transmembrane helix</keyword>
<sequence length="177" mass="18162">MSTKMIGGVFEEQHDAVLAIKGLKEAGYTTNDISIFTRNDNVLAELEQKTGTVRLDDGAKTGKSENIDKFAVSGVGGGGLLGAIAGLGLLAVPGIGPVVGGGPLAAALSGAGIGAGGGGIIGALTGAGIPDEKAKDFEGYMKEGYILVLVEADEKRERTVYDIFSSHHDVEAREFKR</sequence>
<name>A0A1I2E535_9BACI</name>
<evidence type="ECO:0000313" key="2">
    <source>
        <dbReference type="EMBL" id="SFE87360.1"/>
    </source>
</evidence>
<reference evidence="2 3" key="1">
    <citation type="submission" date="2016-10" db="EMBL/GenBank/DDBJ databases">
        <authorList>
            <person name="de Groot N.N."/>
        </authorList>
    </citation>
    <scope>NUCLEOTIDE SEQUENCE [LARGE SCALE GENOMIC DNA]</scope>
    <source>
        <strain evidence="2 3">DSM 23995</strain>
    </source>
</reference>
<keyword evidence="1" id="KW-0472">Membrane</keyword>
<protein>
    <submittedName>
        <fullName evidence="2">Heat induced stress protein YflT</fullName>
    </submittedName>
</protein>
<dbReference type="RefSeq" id="WP_091661988.1">
    <property type="nucleotide sequence ID" value="NZ_FONT01000005.1"/>
</dbReference>
<dbReference type="OrthoDB" id="118405at2"/>
<accession>A0A1I2E535</accession>
<dbReference type="PANTHER" id="PTHR36109:SF2">
    <property type="entry name" value="MEMBRANE PROTEIN"/>
    <property type="match status" value="1"/>
</dbReference>
<dbReference type="AlphaFoldDB" id="A0A1I2E535"/>
<feature type="transmembrane region" description="Helical" evidence="1">
    <location>
        <begin position="70"/>
        <end position="92"/>
    </location>
</feature>
<feature type="transmembrane region" description="Helical" evidence="1">
    <location>
        <begin position="104"/>
        <end position="125"/>
    </location>
</feature>
<keyword evidence="3" id="KW-1185">Reference proteome</keyword>